<dbReference type="GO" id="GO:0030970">
    <property type="term" value="P:retrograde protein transport, ER to cytosol"/>
    <property type="evidence" value="ECO:0007669"/>
    <property type="project" value="TreeGrafter"/>
</dbReference>
<organism evidence="13 14">
    <name type="scientific">Homarus americanus</name>
    <name type="common">American lobster</name>
    <dbReference type="NCBI Taxonomy" id="6706"/>
    <lineage>
        <taxon>Eukaryota</taxon>
        <taxon>Metazoa</taxon>
        <taxon>Ecdysozoa</taxon>
        <taxon>Arthropoda</taxon>
        <taxon>Crustacea</taxon>
        <taxon>Multicrustacea</taxon>
        <taxon>Malacostraca</taxon>
        <taxon>Eumalacostraca</taxon>
        <taxon>Eucarida</taxon>
        <taxon>Decapoda</taxon>
        <taxon>Pleocyemata</taxon>
        <taxon>Astacidea</taxon>
        <taxon>Nephropoidea</taxon>
        <taxon>Nephropidae</taxon>
        <taxon>Homarus</taxon>
    </lineage>
</organism>
<dbReference type="Proteomes" id="UP000747542">
    <property type="component" value="Unassembled WGS sequence"/>
</dbReference>
<protein>
    <submittedName>
        <fullName evidence="13">Selenoprotein S-like</fullName>
    </submittedName>
</protein>
<keyword evidence="10" id="KW-0175">Coiled coil</keyword>
<comment type="similarity">
    <text evidence="3">Belongs to the selenoprotein S family.</text>
</comment>
<evidence type="ECO:0000256" key="2">
    <source>
        <dbReference type="ARBA" id="ARBA00004496"/>
    </source>
</evidence>
<accession>A0A8J5J608</accession>
<keyword evidence="8 12" id="KW-1133">Transmembrane helix</keyword>
<evidence type="ECO:0000256" key="3">
    <source>
        <dbReference type="ARBA" id="ARBA00011034"/>
    </source>
</evidence>
<feature type="non-terminal residue" evidence="13">
    <location>
        <position position="1"/>
    </location>
</feature>
<dbReference type="InterPro" id="IPR009703">
    <property type="entry name" value="Selenoprotein_S"/>
</dbReference>
<reference evidence="13" key="1">
    <citation type="journal article" date="2021" name="Sci. Adv.">
        <title>The American lobster genome reveals insights on longevity, neural, and immune adaptations.</title>
        <authorList>
            <person name="Polinski J.M."/>
            <person name="Zimin A.V."/>
            <person name="Clark K.F."/>
            <person name="Kohn A.B."/>
            <person name="Sadowski N."/>
            <person name="Timp W."/>
            <person name="Ptitsyn A."/>
            <person name="Khanna P."/>
            <person name="Romanova D.Y."/>
            <person name="Williams P."/>
            <person name="Greenwood S.J."/>
            <person name="Moroz L.L."/>
            <person name="Walt D.R."/>
            <person name="Bodnar A.G."/>
        </authorList>
    </citation>
    <scope>NUCLEOTIDE SEQUENCE</scope>
    <source>
        <strain evidence="13">GMGI-L3</strain>
    </source>
</reference>
<feature type="transmembrane region" description="Helical" evidence="12">
    <location>
        <begin position="96"/>
        <end position="118"/>
    </location>
</feature>
<dbReference type="GO" id="GO:0036502">
    <property type="term" value="C:Derlin-1-VIMP complex"/>
    <property type="evidence" value="ECO:0007669"/>
    <property type="project" value="TreeGrafter"/>
</dbReference>
<keyword evidence="6" id="KW-0256">Endoplasmic reticulum</keyword>
<comment type="subcellular location">
    <subcellularLocation>
        <location evidence="2">Cytoplasm</location>
    </subcellularLocation>
    <subcellularLocation>
        <location evidence="1">Endoplasmic reticulum membrane</location>
        <topology evidence="1">Single-pass membrane protein</topology>
    </subcellularLocation>
</comment>
<evidence type="ECO:0000256" key="1">
    <source>
        <dbReference type="ARBA" id="ARBA00004389"/>
    </source>
</evidence>
<evidence type="ECO:0000256" key="12">
    <source>
        <dbReference type="SAM" id="Phobius"/>
    </source>
</evidence>
<evidence type="ECO:0000256" key="8">
    <source>
        <dbReference type="ARBA" id="ARBA00022989"/>
    </source>
</evidence>
<evidence type="ECO:0000256" key="4">
    <source>
        <dbReference type="ARBA" id="ARBA00022490"/>
    </source>
</evidence>
<feature type="region of interest" description="Disordered" evidence="11">
    <location>
        <begin position="200"/>
        <end position="259"/>
    </location>
</feature>
<evidence type="ECO:0000256" key="6">
    <source>
        <dbReference type="ARBA" id="ARBA00022824"/>
    </source>
</evidence>
<dbReference type="Pfam" id="PF06936">
    <property type="entry name" value="Selenoprotein_S"/>
    <property type="match status" value="1"/>
</dbReference>
<dbReference type="AlphaFoldDB" id="A0A8J5J608"/>
<evidence type="ECO:0000256" key="9">
    <source>
        <dbReference type="ARBA" id="ARBA00023136"/>
    </source>
</evidence>
<feature type="coiled-coil region" evidence="10">
    <location>
        <begin position="155"/>
        <end position="195"/>
    </location>
</feature>
<dbReference type="GO" id="GO:0030968">
    <property type="term" value="P:endoplasmic reticulum unfolded protein response"/>
    <property type="evidence" value="ECO:0007669"/>
    <property type="project" value="TreeGrafter"/>
</dbReference>
<name>A0A8J5J608_HOMAM</name>
<keyword evidence="5 12" id="KW-0812">Transmembrane</keyword>
<dbReference type="Gene3D" id="6.10.250.2950">
    <property type="match status" value="1"/>
</dbReference>
<evidence type="ECO:0000256" key="5">
    <source>
        <dbReference type="ARBA" id="ARBA00022692"/>
    </source>
</evidence>
<feature type="compositionally biased region" description="Polar residues" evidence="11">
    <location>
        <begin position="204"/>
        <end position="224"/>
    </location>
</feature>
<keyword evidence="4" id="KW-0963">Cytoplasm</keyword>
<dbReference type="GO" id="GO:0036513">
    <property type="term" value="C:Derlin-1 retrotranslocation complex"/>
    <property type="evidence" value="ECO:0007669"/>
    <property type="project" value="TreeGrafter"/>
</dbReference>
<gene>
    <name evidence="13" type="primary">Selenos-L</name>
    <name evidence="13" type="ORF">Hamer_G010611</name>
</gene>
<keyword evidence="7" id="KW-0712">Selenocysteine</keyword>
<keyword evidence="14" id="KW-1185">Reference proteome</keyword>
<dbReference type="EMBL" id="JAHLQT010047199">
    <property type="protein sequence ID" value="KAG7153315.1"/>
    <property type="molecule type" value="Genomic_DNA"/>
</dbReference>
<evidence type="ECO:0000313" key="14">
    <source>
        <dbReference type="Proteomes" id="UP000747542"/>
    </source>
</evidence>
<proteinExistence type="inferred from homology"/>
<evidence type="ECO:0000313" key="13">
    <source>
        <dbReference type="EMBL" id="KAG7153315.1"/>
    </source>
</evidence>
<evidence type="ECO:0000256" key="10">
    <source>
        <dbReference type="SAM" id="Coils"/>
    </source>
</evidence>
<evidence type="ECO:0000256" key="11">
    <source>
        <dbReference type="SAM" id="MobiDB-lite"/>
    </source>
</evidence>
<dbReference type="PANTHER" id="PTHR28621">
    <property type="entry name" value="SELENOPROTEIN S"/>
    <property type="match status" value="1"/>
</dbReference>
<evidence type="ECO:0000256" key="7">
    <source>
        <dbReference type="ARBA" id="ARBA00022933"/>
    </source>
</evidence>
<keyword evidence="9 12" id="KW-0472">Membrane</keyword>
<sequence>PGTTLDPYDGLCGNWQLIIHKQHKTTGEGSHVKDSRRAAVKARDLINCPEFAMGEPEQVIAEPDEVEDVDSNVDGLHPPTLQQQSPWFLSYLITKVIAAIASNGWYALGFLLLGYILWRIVEPKFQLWLKKQKEYQEYAEYHKDPDTVLARERALDEARKRMQEKYNEEAQIKAAKFLEQEEKRRLERIEEWERHKRGEGYWNKNRSGASGTSPAAQGNTSSDKPSGKPRLRPEYNPLSGDGIGETRGWRPQRSLSGGG</sequence>
<comment type="caution">
    <text evidence="13">The sequence shown here is derived from an EMBL/GenBank/DDBJ whole genome shotgun (WGS) entry which is preliminary data.</text>
</comment>
<dbReference type="PANTHER" id="PTHR28621:SF1">
    <property type="entry name" value="SELENOPROTEIN S"/>
    <property type="match status" value="1"/>
</dbReference>